<dbReference type="PIRSF" id="PIRSF010372">
    <property type="entry name" value="PaiB"/>
    <property type="match status" value="1"/>
</dbReference>
<dbReference type="EMBL" id="CP119313">
    <property type="protein sequence ID" value="WEK17444.1"/>
    <property type="molecule type" value="Genomic_DNA"/>
</dbReference>
<protein>
    <submittedName>
        <fullName evidence="1">FMN-binding negative transcriptional regulator</fullName>
    </submittedName>
</protein>
<sequence length="204" mass="22835">MISLENFTVTDQDQVLDFMNKNPFITLIGFDGTFPVATQVPVQVVVKDDQILLIGHVMNKTDHANAYTNHPNVLALFNGPHTYISASVYEQPAAVSTWNYMTVHAKGIFKTMNDDETYEALKNLTNQYENPSSSAAAFHKIGEAEVKKLIKGITGFQIVVTDLKHVFKLSQNKSKTNQNAIIKDLNHRDDPMAKDVADQMTKFC</sequence>
<proteinExistence type="predicted"/>
<evidence type="ECO:0000313" key="2">
    <source>
        <dbReference type="Proteomes" id="UP001214530"/>
    </source>
</evidence>
<accession>A0AAJ5W5Q0</accession>
<dbReference type="InterPro" id="IPR012349">
    <property type="entry name" value="Split_barrel_FMN-bd"/>
</dbReference>
<dbReference type="SUPFAM" id="SSF50475">
    <property type="entry name" value="FMN-binding split barrel"/>
    <property type="match status" value="1"/>
</dbReference>
<dbReference type="Gene3D" id="2.30.110.10">
    <property type="entry name" value="Electron Transport, Fmn-binding Protein, Chain A"/>
    <property type="match status" value="1"/>
</dbReference>
<name>A0AAJ5W5Q0_9SPHI</name>
<reference evidence="1" key="1">
    <citation type="submission" date="2023-03" db="EMBL/GenBank/DDBJ databases">
        <title>Andean soil-derived lignocellulolytic bacterial consortium as a source of novel taxa and putative plastic-active enzymes.</title>
        <authorList>
            <person name="Diaz-Garcia L."/>
            <person name="Chuvochina M."/>
            <person name="Feuerriegel G."/>
            <person name="Bunk B."/>
            <person name="Sproer C."/>
            <person name="Streit W.R."/>
            <person name="Rodriguez L.M."/>
            <person name="Overmann J."/>
            <person name="Jimenez D.J."/>
        </authorList>
    </citation>
    <scope>NUCLEOTIDE SEQUENCE</scope>
    <source>
        <strain evidence="1">MAG 3858</strain>
    </source>
</reference>
<dbReference type="PANTHER" id="PTHR35802">
    <property type="entry name" value="PROTEASE SYNTHASE AND SPORULATION PROTEIN PAI 2"/>
    <property type="match status" value="1"/>
</dbReference>
<organism evidence="1 2">
    <name type="scientific">Candidatus Pedobacter colombiensis</name>
    <dbReference type="NCBI Taxonomy" id="3121371"/>
    <lineage>
        <taxon>Bacteria</taxon>
        <taxon>Pseudomonadati</taxon>
        <taxon>Bacteroidota</taxon>
        <taxon>Sphingobacteriia</taxon>
        <taxon>Sphingobacteriales</taxon>
        <taxon>Sphingobacteriaceae</taxon>
        <taxon>Pedobacter</taxon>
    </lineage>
</organism>
<evidence type="ECO:0000313" key="1">
    <source>
        <dbReference type="EMBL" id="WEK17444.1"/>
    </source>
</evidence>
<gene>
    <name evidence="1" type="ORF">P0Y49_11625</name>
</gene>
<dbReference type="InterPro" id="IPR007396">
    <property type="entry name" value="TR_PAI2-type"/>
</dbReference>
<dbReference type="Pfam" id="PF04299">
    <property type="entry name" value="FMN_bind_2"/>
    <property type="match status" value="1"/>
</dbReference>
<dbReference type="Proteomes" id="UP001214530">
    <property type="component" value="Chromosome"/>
</dbReference>
<dbReference type="AlphaFoldDB" id="A0AAJ5W5Q0"/>
<dbReference type="PANTHER" id="PTHR35802:SF1">
    <property type="entry name" value="PROTEASE SYNTHASE AND SPORULATION PROTEIN PAI 2"/>
    <property type="match status" value="1"/>
</dbReference>